<reference evidence="1 2" key="1">
    <citation type="journal article" date="2005" name="Genome Res.">
        <title>Living with two extremes: conclusions from the genome sequence of Natronomonas pharaonis.</title>
        <authorList>
            <person name="Falb M."/>
            <person name="Pfeiffer F."/>
            <person name="Palm P."/>
            <person name="Rodewald K."/>
            <person name="Hickmann V."/>
            <person name="Tittor J."/>
            <person name="Oesterhelt D."/>
        </authorList>
    </citation>
    <scope>NUCLEOTIDE SEQUENCE [LARGE SCALE GENOMIC DNA]</scope>
    <source>
        <strain evidence="2">ATCC 35678 / DSM 2160 / CIP 103997 / JCM 8858 / NBRC 14720 / NCIMB 2260 / Gabara</strain>
    </source>
</reference>
<dbReference type="eggNOG" id="arCOG06412">
    <property type="taxonomic scope" value="Archaea"/>
</dbReference>
<dbReference type="Pfam" id="PF24441">
    <property type="entry name" value="DUF7560"/>
    <property type="match status" value="1"/>
</dbReference>
<keyword evidence="2" id="KW-1185">Reference proteome</keyword>
<dbReference type="RefSeq" id="WP_011322508.1">
    <property type="nucleotide sequence ID" value="NC_007426.1"/>
</dbReference>
<dbReference type="AlphaFoldDB" id="A0A1U7EV43"/>
<dbReference type="KEGG" id="nph:NP_1566A"/>
<organism evidence="1 2">
    <name type="scientific">Natronomonas pharaonis (strain ATCC 35678 / DSM 2160 / CIP 103997 / JCM 8858 / NBRC 14720 / NCIMB 2260 / Gabara)</name>
    <name type="common">Halobacterium pharaonis</name>
    <dbReference type="NCBI Taxonomy" id="348780"/>
    <lineage>
        <taxon>Archaea</taxon>
        <taxon>Methanobacteriati</taxon>
        <taxon>Methanobacteriota</taxon>
        <taxon>Stenosarchaea group</taxon>
        <taxon>Halobacteria</taxon>
        <taxon>Halobacteriales</taxon>
        <taxon>Natronomonadaceae</taxon>
        <taxon>Natronomonas</taxon>
    </lineage>
</organism>
<dbReference type="EMBL" id="CR936257">
    <property type="protein sequence ID" value="CAI48874.1"/>
    <property type="molecule type" value="Genomic_DNA"/>
</dbReference>
<dbReference type="OrthoDB" id="284396at2157"/>
<protein>
    <submittedName>
        <fullName evidence="1">Small CPxCG-related zinc finger protein</fullName>
    </submittedName>
</protein>
<evidence type="ECO:0000313" key="2">
    <source>
        <dbReference type="Proteomes" id="UP000002698"/>
    </source>
</evidence>
<dbReference type="STRING" id="348780.NP_1566A"/>
<gene>
    <name evidence="1" type="ordered locus">NP_1566A</name>
</gene>
<dbReference type="GeneID" id="3701186"/>
<accession>A0A1U7EV43</accession>
<dbReference type="HOGENOM" id="CLU_2802377_0_0_2"/>
<evidence type="ECO:0000313" key="1">
    <source>
        <dbReference type="EMBL" id="CAI48874.1"/>
    </source>
</evidence>
<dbReference type="InterPro" id="IPR055982">
    <property type="entry name" value="DUF7560"/>
</dbReference>
<name>A0A1U7EV43_NATPD</name>
<sequence>MSQGDADATFVCPECRSEVPVTPPMRTALLDEGCVVCGAAVSADAFGTVATGRRESAPEARHPTHPE</sequence>
<proteinExistence type="predicted"/>
<dbReference type="Proteomes" id="UP000002698">
    <property type="component" value="Chromosome"/>
</dbReference>
<dbReference type="EnsemblBacteria" id="CAI48874">
    <property type="protein sequence ID" value="CAI48874"/>
    <property type="gene ID" value="NP_1566A"/>
</dbReference>